<keyword evidence="7" id="KW-1015">Disulfide bond</keyword>
<keyword evidence="5" id="KW-0964">Secreted</keyword>
<evidence type="ECO:0000256" key="6">
    <source>
        <dbReference type="ARBA" id="ARBA00022801"/>
    </source>
</evidence>
<evidence type="ECO:0000256" key="1">
    <source>
        <dbReference type="ARBA" id="ARBA00000111"/>
    </source>
</evidence>
<dbReference type="GO" id="GO:0016042">
    <property type="term" value="P:lipid catabolic process"/>
    <property type="evidence" value="ECO:0007669"/>
    <property type="project" value="TreeGrafter"/>
</dbReference>
<sequence>MFEEVREFCYRGLEIREYVNIDVSLEISLENIDKVEMIKMAHSIEILELQNNVTVRIHRVLLYAFDENHVSAETKTFKDLFNSTSCAKPPFECPHPQIEFYLYTRETQKKPLRIDVRRFESLHYSRFNKSHPTKIIIHGFGGGRDLIPSPDIRKVDIGYDPIKLAWVRHSHTMVSMYETFDFSVFHARQLQYYNRRLRYLRDHPRGTRVENIHVLGYSVGAHIAGLIANYLPDDRLGRITDETDAHFVDVIHTGAGILGQWGPTGHVDFYVNGGSSQPGCATTSLLQTLSCDHTKVTPYYIESITTKVGFWAAPCGNLFSYLIGWCKPDLEEYILMGEDTPHTRMDVDKIGTERVQRDMSSGVTAISSKGYVIDEGLSKQGMVWLKSRVSVKAFEISLSVSFQISFLLLNRNTGRLDREKRKKQKNIENFKEVS</sequence>
<dbReference type="AlphaFoldDB" id="A0A310S5K3"/>
<dbReference type="EMBL" id="KQ769844">
    <property type="protein sequence ID" value="OAD52787.1"/>
    <property type="molecule type" value="Genomic_DNA"/>
</dbReference>
<dbReference type="Proteomes" id="UP000250275">
    <property type="component" value="Unassembled WGS sequence"/>
</dbReference>
<dbReference type="PANTHER" id="PTHR11610:SF174">
    <property type="entry name" value="MIP30168P"/>
    <property type="match status" value="1"/>
</dbReference>
<dbReference type="InterPro" id="IPR013818">
    <property type="entry name" value="Lipase"/>
</dbReference>
<dbReference type="PRINTS" id="PR00821">
    <property type="entry name" value="TAGLIPASE"/>
</dbReference>
<dbReference type="GO" id="GO:0008970">
    <property type="term" value="F:phospholipase A1 activity"/>
    <property type="evidence" value="ECO:0007669"/>
    <property type="project" value="UniProtKB-EC"/>
</dbReference>
<name>A0A310S5K3_9HYME</name>
<comment type="similarity">
    <text evidence="3 8">Belongs to the AB hydrolase superfamily. Lipase family.</text>
</comment>
<dbReference type="InterPro" id="IPR000734">
    <property type="entry name" value="TAG_lipase"/>
</dbReference>
<keyword evidence="11" id="KW-1185">Reference proteome</keyword>
<dbReference type="EC" id="3.1.1.32" evidence="4"/>
<dbReference type="OrthoDB" id="199913at2759"/>
<evidence type="ECO:0000256" key="4">
    <source>
        <dbReference type="ARBA" id="ARBA00013179"/>
    </source>
</evidence>
<dbReference type="PANTHER" id="PTHR11610">
    <property type="entry name" value="LIPASE"/>
    <property type="match status" value="1"/>
</dbReference>
<evidence type="ECO:0000313" key="10">
    <source>
        <dbReference type="EMBL" id="OAD52787.1"/>
    </source>
</evidence>
<protein>
    <recommendedName>
        <fullName evidence="4">phospholipase A1</fullName>
        <ecNumber evidence="4">3.1.1.32</ecNumber>
    </recommendedName>
</protein>
<comment type="subcellular location">
    <subcellularLocation>
        <location evidence="2">Secreted</location>
    </subcellularLocation>
</comment>
<reference evidence="10 11" key="1">
    <citation type="submission" date="2015-07" db="EMBL/GenBank/DDBJ databases">
        <title>The genome of Eufriesea mexicana.</title>
        <authorList>
            <person name="Pan H."/>
            <person name="Kapheim K."/>
        </authorList>
    </citation>
    <scope>NUCLEOTIDE SEQUENCE [LARGE SCALE GENOMIC DNA]</scope>
    <source>
        <strain evidence="10">0111107269</strain>
        <tissue evidence="10">Whole body</tissue>
    </source>
</reference>
<dbReference type="GO" id="GO:0017171">
    <property type="term" value="F:serine hydrolase activity"/>
    <property type="evidence" value="ECO:0007669"/>
    <property type="project" value="TreeGrafter"/>
</dbReference>
<evidence type="ECO:0000256" key="7">
    <source>
        <dbReference type="ARBA" id="ARBA00023157"/>
    </source>
</evidence>
<gene>
    <name evidence="10" type="ORF">WN48_00237</name>
</gene>
<organism evidence="10 11">
    <name type="scientific">Eufriesea mexicana</name>
    <dbReference type="NCBI Taxonomy" id="516756"/>
    <lineage>
        <taxon>Eukaryota</taxon>
        <taxon>Metazoa</taxon>
        <taxon>Ecdysozoa</taxon>
        <taxon>Arthropoda</taxon>
        <taxon>Hexapoda</taxon>
        <taxon>Insecta</taxon>
        <taxon>Pterygota</taxon>
        <taxon>Neoptera</taxon>
        <taxon>Endopterygota</taxon>
        <taxon>Hymenoptera</taxon>
        <taxon>Apocrita</taxon>
        <taxon>Aculeata</taxon>
        <taxon>Apoidea</taxon>
        <taxon>Anthophila</taxon>
        <taxon>Apidae</taxon>
        <taxon>Eufriesea</taxon>
    </lineage>
</organism>
<feature type="domain" description="Lipase" evidence="9">
    <location>
        <begin position="89"/>
        <end position="328"/>
    </location>
</feature>
<comment type="catalytic activity">
    <reaction evidence="1">
        <text>a 1,2-diacyl-sn-glycero-3-phosphocholine + H2O = a 2-acyl-sn-glycero-3-phosphocholine + a fatty acid + H(+)</text>
        <dbReference type="Rhea" id="RHEA:18689"/>
        <dbReference type="ChEBI" id="CHEBI:15377"/>
        <dbReference type="ChEBI" id="CHEBI:15378"/>
        <dbReference type="ChEBI" id="CHEBI:28868"/>
        <dbReference type="ChEBI" id="CHEBI:57643"/>
        <dbReference type="ChEBI" id="CHEBI:57875"/>
        <dbReference type="EC" id="3.1.1.32"/>
    </reaction>
</comment>
<dbReference type="SUPFAM" id="SSF53474">
    <property type="entry name" value="alpha/beta-Hydrolases"/>
    <property type="match status" value="1"/>
</dbReference>
<accession>A0A310S5K3</accession>
<evidence type="ECO:0000259" key="9">
    <source>
        <dbReference type="Pfam" id="PF00151"/>
    </source>
</evidence>
<dbReference type="InterPro" id="IPR029058">
    <property type="entry name" value="AB_hydrolase_fold"/>
</dbReference>
<evidence type="ECO:0000256" key="8">
    <source>
        <dbReference type="RuleBase" id="RU004262"/>
    </source>
</evidence>
<dbReference type="Pfam" id="PF00151">
    <property type="entry name" value="Lipase"/>
    <property type="match status" value="1"/>
</dbReference>
<dbReference type="Gene3D" id="3.40.50.1820">
    <property type="entry name" value="alpha/beta hydrolase"/>
    <property type="match status" value="2"/>
</dbReference>
<evidence type="ECO:0000256" key="2">
    <source>
        <dbReference type="ARBA" id="ARBA00004613"/>
    </source>
</evidence>
<evidence type="ECO:0000313" key="11">
    <source>
        <dbReference type="Proteomes" id="UP000250275"/>
    </source>
</evidence>
<evidence type="ECO:0000256" key="5">
    <source>
        <dbReference type="ARBA" id="ARBA00022525"/>
    </source>
</evidence>
<dbReference type="GO" id="GO:0005615">
    <property type="term" value="C:extracellular space"/>
    <property type="evidence" value="ECO:0007669"/>
    <property type="project" value="TreeGrafter"/>
</dbReference>
<keyword evidence="6" id="KW-0378">Hydrolase</keyword>
<evidence type="ECO:0000256" key="3">
    <source>
        <dbReference type="ARBA" id="ARBA00010701"/>
    </source>
</evidence>
<proteinExistence type="inferred from homology"/>